<organism evidence="8 9">
    <name type="scientific">Leersia perrieri</name>
    <dbReference type="NCBI Taxonomy" id="77586"/>
    <lineage>
        <taxon>Eukaryota</taxon>
        <taxon>Viridiplantae</taxon>
        <taxon>Streptophyta</taxon>
        <taxon>Embryophyta</taxon>
        <taxon>Tracheophyta</taxon>
        <taxon>Spermatophyta</taxon>
        <taxon>Magnoliopsida</taxon>
        <taxon>Liliopsida</taxon>
        <taxon>Poales</taxon>
        <taxon>Poaceae</taxon>
        <taxon>BOP clade</taxon>
        <taxon>Oryzoideae</taxon>
        <taxon>Oryzeae</taxon>
        <taxon>Oryzinae</taxon>
        <taxon>Leersia</taxon>
    </lineage>
</organism>
<dbReference type="Gene3D" id="3.80.10.10">
    <property type="entry name" value="Ribonuclease Inhibitor"/>
    <property type="match status" value="2"/>
</dbReference>
<accession>A0A0D9VUD8</accession>
<dbReference type="EnsemblPlants" id="LPERR03G16150.1">
    <property type="protein sequence ID" value="LPERR03G16150.1"/>
    <property type="gene ID" value="LPERR03G16150"/>
</dbReference>
<dbReference type="InterPro" id="IPR032675">
    <property type="entry name" value="LRR_dom_sf"/>
</dbReference>
<dbReference type="Gene3D" id="1.20.1280.50">
    <property type="match status" value="1"/>
</dbReference>
<dbReference type="InterPro" id="IPR053781">
    <property type="entry name" value="F-box_AtFBL13-like"/>
</dbReference>
<evidence type="ECO:0000256" key="2">
    <source>
        <dbReference type="ARBA" id="ARBA00022771"/>
    </source>
</evidence>
<feature type="domain" description="SWIM-type" evidence="7">
    <location>
        <begin position="953"/>
        <end position="989"/>
    </location>
</feature>
<dbReference type="Proteomes" id="UP000032180">
    <property type="component" value="Chromosome 3"/>
</dbReference>
<dbReference type="PROSITE" id="PS50966">
    <property type="entry name" value="ZF_SWIM"/>
    <property type="match status" value="1"/>
</dbReference>
<dbReference type="HOGENOM" id="CLU_281795_0_0_1"/>
<sequence>MPAACSNLRFGDDTMGVVDDHSGKEQYTRKFIDNVNSVLRLYTGTMVEELEIQIEMDNMLLGHLNMVSSLTKSLSLDLDLVPMFRLENCDLYMFPFELLDSESISPYTDQLRMFTASRPPSQFSGFPSLRKLDLHFIGTTTKDLQDMLSNCCNLEWLRIAKCPLDDELKVDRPLPHLLHLEILYCRITKTNFYAMKLSTFVYKGLWLPIDLSHSSELKTPAIGALLNVFPNVQNMTLNFFGLEAPYVLDNPCRFSRLKHLQLHLVIYHNDFGKIISLITLMGAAPFLQKLEVHFGSYGLWPFVNKPMNLRSLPNCQYDHLKDVLVTGYKGAIARMGNIIMCEHKRLVYTHTKPSCRKESANVRLEDLPKDVLCTILSKLPPKEVVRTSILSSKWKNIPAVCHKLRFEGVTMVGNNQCGKKECTRKFIDNVNNALRIHCGNMVEVLEVKVEFDHQLVDHLNNWVSFAVSSRVKSLAFDLVPDVFGNSESISCLQHIQLSFVSLRLPSQFRGFPNLRKLDIHYIDTSAKDLHYMLSNCCNLEWLRIARCHLDDELKVDCPLPHLLHLEVLHCRITKIKFCAMKLSSFVYKGQWLPIELSHSSELKNVYVCFMQAIFQHAVSGLLNICPNVQNMRLHFCSVKDQLVLDNSCRFSRLKHLQFGGSALWPFGNKPIILRSLPRCQHSHLKDVLVTGYKGAIGQLEFLVHIVEHTPGLELLTIDTAEKVRNLRDDSLQNESNRGRTPLSPPSADRHRPSYSVARGEAASHGLLLSHGHPPRHSAGDGAAFFLCRARAVEHAGKPSPIDLWRGEKERERLPDRGLVSCFEASLDGPVVWFLAPNNPPHSQDIAAPLSVVQNVTTKKALSQERAEFFESLCDPEISTPLAIATDTDMSDYSSSDGTSKRHAAKVYTIAAYNVFMEVSKATAYIISGVVPNKLYRATHANSEERELWCRSTYVVEIDSTSQKYSCECGLYGHFGIPCCHAISVMLHLGVRCIPQSNLMLRWTKQARYFVPQSLANYTDAGGIAQAEVFRRNVLQTTANELVKMGDANNEAFQILLRYMGDAKKEISKILADKAVAGKVPSDNSEITGQAFQILRLDIIVMLQAGNPDSLA</sequence>
<keyword evidence="3" id="KW-0862">Zinc</keyword>
<dbReference type="InterPro" id="IPR006566">
    <property type="entry name" value="FBD"/>
</dbReference>
<evidence type="ECO:0000256" key="5">
    <source>
        <dbReference type="SAM" id="MobiDB-lite"/>
    </source>
</evidence>
<dbReference type="AlphaFoldDB" id="A0A0D9VUD8"/>
<dbReference type="InterPro" id="IPR001810">
    <property type="entry name" value="F-box_dom"/>
</dbReference>
<dbReference type="InterPro" id="IPR006564">
    <property type="entry name" value="Znf_PMZ"/>
</dbReference>
<keyword evidence="2 4" id="KW-0863">Zinc-finger</keyword>
<evidence type="ECO:0000259" key="6">
    <source>
        <dbReference type="PROSITE" id="PS50181"/>
    </source>
</evidence>
<dbReference type="Pfam" id="PF00646">
    <property type="entry name" value="F-box"/>
    <property type="match status" value="1"/>
</dbReference>
<evidence type="ECO:0000259" key="7">
    <source>
        <dbReference type="PROSITE" id="PS50966"/>
    </source>
</evidence>
<dbReference type="SMART" id="SM00575">
    <property type="entry name" value="ZnF_PMZ"/>
    <property type="match status" value="1"/>
</dbReference>
<feature type="region of interest" description="Disordered" evidence="5">
    <location>
        <begin position="727"/>
        <end position="755"/>
    </location>
</feature>
<dbReference type="InterPro" id="IPR007527">
    <property type="entry name" value="Znf_SWIM"/>
</dbReference>
<dbReference type="Gramene" id="LPERR03G16150.1">
    <property type="protein sequence ID" value="LPERR03G16150.1"/>
    <property type="gene ID" value="LPERR03G16150"/>
</dbReference>
<reference evidence="8" key="3">
    <citation type="submission" date="2015-04" db="UniProtKB">
        <authorList>
            <consortium name="EnsemblPlants"/>
        </authorList>
    </citation>
    <scope>IDENTIFICATION</scope>
</reference>
<dbReference type="InterPro" id="IPR036047">
    <property type="entry name" value="F-box-like_dom_sf"/>
</dbReference>
<evidence type="ECO:0000256" key="3">
    <source>
        <dbReference type="ARBA" id="ARBA00022833"/>
    </source>
</evidence>
<protein>
    <recommendedName>
        <fullName evidence="10">SWIM-type domain-containing protein</fullName>
    </recommendedName>
</protein>
<dbReference type="STRING" id="77586.A0A0D9VUD8"/>
<dbReference type="SUPFAM" id="SSF81383">
    <property type="entry name" value="F-box domain"/>
    <property type="match status" value="1"/>
</dbReference>
<reference evidence="8 9" key="1">
    <citation type="submission" date="2012-08" db="EMBL/GenBank/DDBJ databases">
        <title>Oryza genome evolution.</title>
        <authorList>
            <person name="Wing R.A."/>
        </authorList>
    </citation>
    <scope>NUCLEOTIDE SEQUENCE</scope>
</reference>
<dbReference type="GO" id="GO:0008270">
    <property type="term" value="F:zinc ion binding"/>
    <property type="evidence" value="ECO:0007669"/>
    <property type="project" value="UniProtKB-KW"/>
</dbReference>
<evidence type="ECO:0000313" key="9">
    <source>
        <dbReference type="Proteomes" id="UP000032180"/>
    </source>
</evidence>
<dbReference type="PROSITE" id="PS50181">
    <property type="entry name" value="FBOX"/>
    <property type="match status" value="1"/>
</dbReference>
<dbReference type="InterPro" id="IPR055357">
    <property type="entry name" value="LRR_At1g61320_AtMIF1"/>
</dbReference>
<evidence type="ECO:0000313" key="8">
    <source>
        <dbReference type="EnsemblPlants" id="LPERR03G16150.1"/>
    </source>
</evidence>
<dbReference type="Pfam" id="PF23622">
    <property type="entry name" value="LRR_At1g61320_AtMIF1"/>
    <property type="match status" value="2"/>
</dbReference>
<keyword evidence="1" id="KW-0479">Metal-binding</keyword>
<dbReference type="Pfam" id="PF04434">
    <property type="entry name" value="SWIM"/>
    <property type="match status" value="1"/>
</dbReference>
<proteinExistence type="predicted"/>
<feature type="domain" description="F-box" evidence="6">
    <location>
        <begin position="361"/>
        <end position="397"/>
    </location>
</feature>
<reference evidence="9" key="2">
    <citation type="submission" date="2013-12" db="EMBL/GenBank/DDBJ databases">
        <authorList>
            <person name="Yu Y."/>
            <person name="Lee S."/>
            <person name="de Baynast K."/>
            <person name="Wissotski M."/>
            <person name="Liu L."/>
            <person name="Talag J."/>
            <person name="Goicoechea J."/>
            <person name="Angelova A."/>
            <person name="Jetty R."/>
            <person name="Kudrna D."/>
            <person name="Golser W."/>
            <person name="Rivera L."/>
            <person name="Zhang J."/>
            <person name="Wing R."/>
        </authorList>
    </citation>
    <scope>NUCLEOTIDE SEQUENCE</scope>
</reference>
<dbReference type="PANTHER" id="PTHR34145:SF57">
    <property type="entry name" value="F-BOX DOMAIN-CONTAINING PROTEIN"/>
    <property type="match status" value="1"/>
</dbReference>
<dbReference type="CDD" id="cd22160">
    <property type="entry name" value="F-box_AtFBL13-like"/>
    <property type="match status" value="1"/>
</dbReference>
<dbReference type="PANTHER" id="PTHR34145">
    <property type="entry name" value="OS02G0105600 PROTEIN"/>
    <property type="match status" value="1"/>
</dbReference>
<dbReference type="InterPro" id="IPR053772">
    <property type="entry name" value="At1g61320/At1g61330-like"/>
</dbReference>
<evidence type="ECO:0000256" key="4">
    <source>
        <dbReference type="PROSITE-ProRule" id="PRU00325"/>
    </source>
</evidence>
<keyword evidence="9" id="KW-1185">Reference proteome</keyword>
<dbReference type="Pfam" id="PF08387">
    <property type="entry name" value="FBD"/>
    <property type="match status" value="1"/>
</dbReference>
<dbReference type="SUPFAM" id="SSF52047">
    <property type="entry name" value="RNI-like"/>
    <property type="match status" value="2"/>
</dbReference>
<evidence type="ECO:0000256" key="1">
    <source>
        <dbReference type="ARBA" id="ARBA00022723"/>
    </source>
</evidence>
<name>A0A0D9VUD8_9ORYZ</name>
<evidence type="ECO:0008006" key="10">
    <source>
        <dbReference type="Google" id="ProtNLM"/>
    </source>
</evidence>